<evidence type="ECO:0000313" key="6">
    <source>
        <dbReference type="Proteomes" id="UP000799444"/>
    </source>
</evidence>
<dbReference type="InterPro" id="IPR001138">
    <property type="entry name" value="Zn2Cys6_DnaBD"/>
</dbReference>
<dbReference type="SMART" id="SM00066">
    <property type="entry name" value="GAL4"/>
    <property type="match status" value="1"/>
</dbReference>
<feature type="compositionally biased region" description="Low complexity" evidence="3">
    <location>
        <begin position="890"/>
        <end position="903"/>
    </location>
</feature>
<comment type="caution">
    <text evidence="5">The sequence shown here is derived from an EMBL/GenBank/DDBJ whole genome shotgun (WGS) entry which is preliminary data.</text>
</comment>
<dbReference type="InterPro" id="IPR021858">
    <property type="entry name" value="Fun_TF"/>
</dbReference>
<feature type="region of interest" description="Disordered" evidence="3">
    <location>
        <begin position="1239"/>
        <end position="1278"/>
    </location>
</feature>
<dbReference type="GO" id="GO:0008270">
    <property type="term" value="F:zinc ion binding"/>
    <property type="evidence" value="ECO:0007669"/>
    <property type="project" value="InterPro"/>
</dbReference>
<comment type="subcellular location">
    <subcellularLocation>
        <location evidence="1">Nucleus</location>
    </subcellularLocation>
</comment>
<feature type="compositionally biased region" description="Acidic residues" evidence="3">
    <location>
        <begin position="1246"/>
        <end position="1261"/>
    </location>
</feature>
<gene>
    <name evidence="5" type="ORF">EJ04DRAFT_476937</name>
</gene>
<name>A0A9P4QLU5_9PLEO</name>
<evidence type="ECO:0000259" key="4">
    <source>
        <dbReference type="PROSITE" id="PS50048"/>
    </source>
</evidence>
<feature type="region of interest" description="Disordered" evidence="3">
    <location>
        <begin position="1"/>
        <end position="20"/>
    </location>
</feature>
<dbReference type="Proteomes" id="UP000799444">
    <property type="component" value="Unassembled WGS sequence"/>
</dbReference>
<organism evidence="5 6">
    <name type="scientific">Polyplosphaeria fusca</name>
    <dbReference type="NCBI Taxonomy" id="682080"/>
    <lineage>
        <taxon>Eukaryota</taxon>
        <taxon>Fungi</taxon>
        <taxon>Dikarya</taxon>
        <taxon>Ascomycota</taxon>
        <taxon>Pezizomycotina</taxon>
        <taxon>Dothideomycetes</taxon>
        <taxon>Pleosporomycetidae</taxon>
        <taxon>Pleosporales</taxon>
        <taxon>Tetraplosphaeriaceae</taxon>
        <taxon>Polyplosphaeria</taxon>
    </lineage>
</organism>
<evidence type="ECO:0000313" key="5">
    <source>
        <dbReference type="EMBL" id="KAF2728720.1"/>
    </source>
</evidence>
<dbReference type="Pfam" id="PF11951">
    <property type="entry name" value="Fungal_trans_2"/>
    <property type="match status" value="1"/>
</dbReference>
<proteinExistence type="predicted"/>
<dbReference type="OrthoDB" id="4738706at2759"/>
<accession>A0A9P4QLU5</accession>
<feature type="region of interest" description="Disordered" evidence="3">
    <location>
        <begin position="874"/>
        <end position="943"/>
    </location>
</feature>
<dbReference type="PROSITE" id="PS50048">
    <property type="entry name" value="ZN2_CY6_FUNGAL_2"/>
    <property type="match status" value="1"/>
</dbReference>
<reference evidence="5" key="1">
    <citation type="journal article" date="2020" name="Stud. Mycol.">
        <title>101 Dothideomycetes genomes: a test case for predicting lifestyles and emergence of pathogens.</title>
        <authorList>
            <person name="Haridas S."/>
            <person name="Albert R."/>
            <person name="Binder M."/>
            <person name="Bloem J."/>
            <person name="Labutti K."/>
            <person name="Salamov A."/>
            <person name="Andreopoulos B."/>
            <person name="Baker S."/>
            <person name="Barry K."/>
            <person name="Bills G."/>
            <person name="Bluhm B."/>
            <person name="Cannon C."/>
            <person name="Castanera R."/>
            <person name="Culley D."/>
            <person name="Daum C."/>
            <person name="Ezra D."/>
            <person name="Gonzalez J."/>
            <person name="Henrissat B."/>
            <person name="Kuo A."/>
            <person name="Liang C."/>
            <person name="Lipzen A."/>
            <person name="Lutzoni F."/>
            <person name="Magnuson J."/>
            <person name="Mondo S."/>
            <person name="Nolan M."/>
            <person name="Ohm R."/>
            <person name="Pangilinan J."/>
            <person name="Park H.-J."/>
            <person name="Ramirez L."/>
            <person name="Alfaro M."/>
            <person name="Sun H."/>
            <person name="Tritt A."/>
            <person name="Yoshinaga Y."/>
            <person name="Zwiers L.-H."/>
            <person name="Turgeon B."/>
            <person name="Goodwin S."/>
            <person name="Spatafora J."/>
            <person name="Crous P."/>
            <person name="Grigoriev I."/>
        </authorList>
    </citation>
    <scope>NUCLEOTIDE SEQUENCE</scope>
    <source>
        <strain evidence="5">CBS 125425</strain>
    </source>
</reference>
<dbReference type="GO" id="GO:0005634">
    <property type="term" value="C:nucleus"/>
    <property type="evidence" value="ECO:0007669"/>
    <property type="project" value="UniProtKB-SubCell"/>
</dbReference>
<feature type="compositionally biased region" description="Polar residues" evidence="3">
    <location>
        <begin position="988"/>
        <end position="1000"/>
    </location>
</feature>
<protein>
    <recommendedName>
        <fullName evidence="4">Zn(2)-C6 fungal-type domain-containing protein</fullName>
    </recommendedName>
</protein>
<dbReference type="CDD" id="cd00067">
    <property type="entry name" value="GAL4"/>
    <property type="match status" value="1"/>
</dbReference>
<dbReference type="SUPFAM" id="SSF57701">
    <property type="entry name" value="Zn2/Cys6 DNA-binding domain"/>
    <property type="match status" value="1"/>
</dbReference>
<dbReference type="GO" id="GO:0000976">
    <property type="term" value="F:transcription cis-regulatory region binding"/>
    <property type="evidence" value="ECO:0007669"/>
    <property type="project" value="TreeGrafter"/>
</dbReference>
<feature type="domain" description="Zn(2)-C6 fungal-type" evidence="4">
    <location>
        <begin position="35"/>
        <end position="63"/>
    </location>
</feature>
<dbReference type="EMBL" id="ML996269">
    <property type="protein sequence ID" value="KAF2728720.1"/>
    <property type="molecule type" value="Genomic_DNA"/>
</dbReference>
<sequence>MDRVTLPAQTAARTPGDSAKSAEIGATMRKRTKTGCLTCRKRRIRCGEERPTCKNCIRSKRQCEGYNQRVVFKPPIGDWPNHPGTVSSIQFHSSFLPQSRNSNFSSLGLLPYPEAIDFPISNPAPAPVQPRPFPALQYQRPDLWTPTWKISALPPEVLEPPVHVSSIPPQLSIQAYHPPHFLEPQLYPPVPTSPTPSSNLPPAFLEPPVLNTSPASRSSEIDNTNATNNQFLVLSKPVVLDEYEYASKGGDSARDGSTLAPSFSLSDPDGPFVFAGGWDTFEYLDGDYFDLESDDDSAICLIEDASPVKLALIEALRRNGTLHERTGINNGTLDFYRPQYTANPIKDNLVAQVFAFFVSVTGPIMSHFAMDFDGNLFSFRIPTLALNDLGLLHAVLALSTRQVAEIYQGSVTPSFKHYAYSLKRMSRSLAQKRTRLLPSTLASSLLLATYEYISADFVKWGTHLLGATQLLKEVAENQDMDSNSFKLFSQLFWTFAKLDVYHSILLERRLLLPIDAWKAWEPRAEIGKTTTVQGFANHLFVILAKIVDFASKAREETWIPHEKRFKGPKSRTGRAFLVGLVEWTALKKALGNLEDALTDCPAFDSYKVGVTPAKYLQSPVCGTPIFYRRVDVANIWALYHMARVILLRTRPKSHYRSLLVPGGDPPEAALAAEAAEKVGRIVSGICIKVQNEFKDPDIQRVLVDVTLPLFIASSQYVEMTQRIWTINTLRNIASSTGWKPAKEAFVSVQTIWEYESLLGRGTPWARVDFQPERSDKISQDIVTLANPHLRTTEQHLCSFFSKSSWDVELKDKLWRHQRKNYRVLTPKPEFSKWFPRFVESVQLDDFVLGRAMEKHEGDLKKSLGVTMGSQIKEELETPEVAKPAPGEVQSRSVSTPHSHVSSPLRTIKKEEPDDDAAVESDHGSMESGSSASSEDTEHDSLQTARHRVIDRVMAYFHAIFRVLPPVNRRGDGGASGNTSSLSSSRQGDGNSESAISTSIGLNKRARGSGDRNEDDNEEDNLNPKRPRKDKMPVDDEEMKRKFACPYYKRNPERYIMRRSCVGPGWDEVRRVKEHLYRNHALPIFCPRCYEIFKVDALLHEHQRADEPCKKRPPEVIEGFNKQQEKRLKSRKKTQTDTSEENKWRDMYRVVFPDDDAATMPSPYLDCDWERAYLRGKTSGSNEVARYEQFLRRELPAAVRRELENTVEREFTPLEERLKSQLIEIVRDVQLQLFQSYTHTRKKTTQEDEAPPDAETEPEEATQTDVGGDHVSSSEEMDTLENQLAAFEPAPPLADFDALDFDAILFQFQDMHEFEDSAYGSLFDSAFQQCDWSDAKGDSAQGDEDNGEGPSRPRGGSY</sequence>
<dbReference type="GO" id="GO:0000981">
    <property type="term" value="F:DNA-binding transcription factor activity, RNA polymerase II-specific"/>
    <property type="evidence" value="ECO:0007669"/>
    <property type="project" value="InterPro"/>
</dbReference>
<keyword evidence="6" id="KW-1185">Reference proteome</keyword>
<feature type="region of interest" description="Disordered" evidence="3">
    <location>
        <begin position="1332"/>
        <end position="1357"/>
    </location>
</feature>
<dbReference type="PANTHER" id="PTHR37534:SF23">
    <property type="entry name" value="ZN(II)2CYS6 TRANSCRIPTION FACTOR (EUROFUNG)"/>
    <property type="match status" value="1"/>
</dbReference>
<dbReference type="PROSITE" id="PS00463">
    <property type="entry name" value="ZN2_CY6_FUNGAL_1"/>
    <property type="match status" value="1"/>
</dbReference>
<dbReference type="GO" id="GO:0045944">
    <property type="term" value="P:positive regulation of transcription by RNA polymerase II"/>
    <property type="evidence" value="ECO:0007669"/>
    <property type="project" value="TreeGrafter"/>
</dbReference>
<evidence type="ECO:0000256" key="2">
    <source>
        <dbReference type="ARBA" id="ARBA00023242"/>
    </source>
</evidence>
<dbReference type="Pfam" id="PF00172">
    <property type="entry name" value="Zn_clus"/>
    <property type="match status" value="1"/>
</dbReference>
<dbReference type="InterPro" id="IPR036864">
    <property type="entry name" value="Zn2-C6_fun-type_DNA-bd_sf"/>
</dbReference>
<evidence type="ECO:0000256" key="1">
    <source>
        <dbReference type="ARBA" id="ARBA00004123"/>
    </source>
</evidence>
<dbReference type="Gene3D" id="4.10.240.10">
    <property type="entry name" value="Zn(2)-C6 fungal-type DNA-binding domain"/>
    <property type="match status" value="1"/>
</dbReference>
<evidence type="ECO:0000256" key="3">
    <source>
        <dbReference type="SAM" id="MobiDB-lite"/>
    </source>
</evidence>
<feature type="region of interest" description="Disordered" evidence="3">
    <location>
        <begin position="965"/>
        <end position="1036"/>
    </location>
</feature>
<dbReference type="PANTHER" id="PTHR37534">
    <property type="entry name" value="TRANSCRIPTIONAL ACTIVATOR PROTEIN UGA3"/>
    <property type="match status" value="1"/>
</dbReference>
<feature type="compositionally biased region" description="Low complexity" evidence="3">
    <location>
        <begin position="976"/>
        <end position="987"/>
    </location>
</feature>
<keyword evidence="2" id="KW-0539">Nucleus</keyword>